<comment type="caution">
    <text evidence="1">The sequence shown here is derived from an EMBL/GenBank/DDBJ whole genome shotgun (WGS) entry which is preliminary data.</text>
</comment>
<reference evidence="1 2" key="1">
    <citation type="submission" date="2020-08" db="EMBL/GenBank/DDBJ databases">
        <title>Functional genomics of gut bacteria from endangered species of beetles.</title>
        <authorList>
            <person name="Carlos-Shanley C."/>
        </authorList>
    </citation>
    <scope>NUCLEOTIDE SEQUENCE [LARGE SCALE GENOMIC DNA]</scope>
    <source>
        <strain evidence="1 2">S00152</strain>
    </source>
</reference>
<proteinExistence type="predicted"/>
<dbReference type="Proteomes" id="UP000517315">
    <property type="component" value="Unassembled WGS sequence"/>
</dbReference>
<protein>
    <submittedName>
        <fullName evidence="1">Uncharacterized protein</fullName>
    </submittedName>
</protein>
<evidence type="ECO:0000313" key="2">
    <source>
        <dbReference type="Proteomes" id="UP000517315"/>
    </source>
</evidence>
<accession>A0ABR6B1R1</accession>
<dbReference type="EMBL" id="JACJIG010000002">
    <property type="protein sequence ID" value="MBA8917823.1"/>
    <property type="molecule type" value="Genomic_DNA"/>
</dbReference>
<gene>
    <name evidence="1" type="ORF">HNP39_001544</name>
</gene>
<sequence>MDVAFFIFYGWDTSYTCKGVFSFEKIGVFMNLSDAALCGGTGLQKEEKEK</sequence>
<keyword evidence="2" id="KW-1185">Reference proteome</keyword>
<name>A0ABR6B1R1_9BACI</name>
<evidence type="ECO:0000313" key="1">
    <source>
        <dbReference type="EMBL" id="MBA8917823.1"/>
    </source>
</evidence>
<organism evidence="1 2">
    <name type="scientific">Bacillus aerius</name>
    <dbReference type="NCBI Taxonomy" id="293388"/>
    <lineage>
        <taxon>Bacteria</taxon>
        <taxon>Bacillati</taxon>
        <taxon>Bacillota</taxon>
        <taxon>Bacilli</taxon>
        <taxon>Bacillales</taxon>
        <taxon>Bacillaceae</taxon>
        <taxon>Bacillus</taxon>
    </lineage>
</organism>